<organism evidence="1 2">
    <name type="scientific">Uncinocarpus reesii (strain UAMH 1704)</name>
    <dbReference type="NCBI Taxonomy" id="336963"/>
    <lineage>
        <taxon>Eukaryota</taxon>
        <taxon>Fungi</taxon>
        <taxon>Dikarya</taxon>
        <taxon>Ascomycota</taxon>
        <taxon>Pezizomycotina</taxon>
        <taxon>Eurotiomycetes</taxon>
        <taxon>Eurotiomycetidae</taxon>
        <taxon>Onygenales</taxon>
        <taxon>Onygenaceae</taxon>
        <taxon>Uncinocarpus</taxon>
    </lineage>
</organism>
<accession>C4JE69</accession>
<proteinExistence type="predicted"/>
<dbReference type="AlphaFoldDB" id="C4JE69"/>
<evidence type="ECO:0000313" key="2">
    <source>
        <dbReference type="Proteomes" id="UP000002058"/>
    </source>
</evidence>
<dbReference type="HOGENOM" id="CLU_2962628_0_0_1"/>
<name>C4JE69_UNCRE</name>
<dbReference type="RefSeq" id="XP_002540980.1">
    <property type="nucleotide sequence ID" value="XM_002540934.1"/>
</dbReference>
<evidence type="ECO:0000313" key="1">
    <source>
        <dbReference type="EMBL" id="EEP75647.1"/>
    </source>
</evidence>
<dbReference type="GeneID" id="8437291"/>
<gene>
    <name evidence="1" type="ORF">UREG_00493</name>
</gene>
<dbReference type="InParanoid" id="C4JE69"/>
<sequence>MAALDGPHSGIPWAIASVRPRHRIDCGLKPERILGISRVRRAANNSSNALVRFSCGGVL</sequence>
<reference evidence="2" key="1">
    <citation type="journal article" date="2009" name="Genome Res.">
        <title>Comparative genomic analyses of the human fungal pathogens Coccidioides and their relatives.</title>
        <authorList>
            <person name="Sharpton T.J."/>
            <person name="Stajich J.E."/>
            <person name="Rounsley S.D."/>
            <person name="Gardner M.J."/>
            <person name="Wortman J.R."/>
            <person name="Jordar V.S."/>
            <person name="Maiti R."/>
            <person name="Kodira C.D."/>
            <person name="Neafsey D.E."/>
            <person name="Zeng Q."/>
            <person name="Hung C.-Y."/>
            <person name="McMahan C."/>
            <person name="Muszewska A."/>
            <person name="Grynberg M."/>
            <person name="Mandel M.A."/>
            <person name="Kellner E.M."/>
            <person name="Barker B.M."/>
            <person name="Galgiani J.N."/>
            <person name="Orbach M.J."/>
            <person name="Kirkland T.N."/>
            <person name="Cole G.T."/>
            <person name="Henn M.R."/>
            <person name="Birren B.W."/>
            <person name="Taylor J.W."/>
        </authorList>
    </citation>
    <scope>NUCLEOTIDE SEQUENCE [LARGE SCALE GENOMIC DNA]</scope>
    <source>
        <strain evidence="2">UAMH 1704</strain>
    </source>
</reference>
<dbReference type="EMBL" id="CH476615">
    <property type="protein sequence ID" value="EEP75647.1"/>
    <property type="molecule type" value="Genomic_DNA"/>
</dbReference>
<dbReference type="Proteomes" id="UP000002058">
    <property type="component" value="Unassembled WGS sequence"/>
</dbReference>
<protein>
    <submittedName>
        <fullName evidence="1">Uncharacterized protein</fullName>
    </submittedName>
</protein>
<dbReference type="VEuPathDB" id="FungiDB:UREG_00493"/>
<keyword evidence="2" id="KW-1185">Reference proteome</keyword>
<dbReference type="KEGG" id="ure:UREG_00493"/>